<sequence length="235" mass="27273">MSFGFSVGDVIALAQLVKRTHDGWKNAYGQYARFTSDLRVLEVMVSRVEQEAKAENSIFTRNPQDLRGWITLSEECETVVSELERIVSRYDRLGKTRTSRRRNLEGIQQHWDRLRMGSHSFEDVQQRLIQINTSLSAYLSVVGIGSQNRIENDILPAILQRVDHIAAQMRKGNSTVMTSMSSMTKYDDDETAVWREFRRDLVSSGFRSRQLREYSAALKTYVWRLQRDGLLEEEE</sequence>
<comment type="caution">
    <text evidence="1">The sequence shown here is derived from an EMBL/GenBank/DDBJ whole genome shotgun (WGS) entry which is preliminary data.</text>
</comment>
<evidence type="ECO:0000313" key="1">
    <source>
        <dbReference type="EMBL" id="KAF2095585.1"/>
    </source>
</evidence>
<proteinExistence type="predicted"/>
<protein>
    <recommendedName>
        <fullName evidence="3">Fungal N-terminal domain-containing protein</fullName>
    </recommendedName>
</protein>
<feature type="non-terminal residue" evidence="1">
    <location>
        <position position="235"/>
    </location>
</feature>
<evidence type="ECO:0008006" key="3">
    <source>
        <dbReference type="Google" id="ProtNLM"/>
    </source>
</evidence>
<dbReference type="EMBL" id="ML978131">
    <property type="protein sequence ID" value="KAF2095585.1"/>
    <property type="molecule type" value="Genomic_DNA"/>
</dbReference>
<accession>A0A9P4I5X4</accession>
<dbReference type="OrthoDB" id="7464126at2759"/>
<reference evidence="1" key="1">
    <citation type="journal article" date="2020" name="Stud. Mycol.">
        <title>101 Dothideomycetes genomes: a test case for predicting lifestyles and emergence of pathogens.</title>
        <authorList>
            <person name="Haridas S."/>
            <person name="Albert R."/>
            <person name="Binder M."/>
            <person name="Bloem J."/>
            <person name="Labutti K."/>
            <person name="Salamov A."/>
            <person name="Andreopoulos B."/>
            <person name="Baker S."/>
            <person name="Barry K."/>
            <person name="Bills G."/>
            <person name="Bluhm B."/>
            <person name="Cannon C."/>
            <person name="Castanera R."/>
            <person name="Culley D."/>
            <person name="Daum C."/>
            <person name="Ezra D."/>
            <person name="Gonzalez J."/>
            <person name="Henrissat B."/>
            <person name="Kuo A."/>
            <person name="Liang C."/>
            <person name="Lipzen A."/>
            <person name="Lutzoni F."/>
            <person name="Magnuson J."/>
            <person name="Mondo S."/>
            <person name="Nolan M."/>
            <person name="Ohm R."/>
            <person name="Pangilinan J."/>
            <person name="Park H.-J."/>
            <person name="Ramirez L."/>
            <person name="Alfaro M."/>
            <person name="Sun H."/>
            <person name="Tritt A."/>
            <person name="Yoshinaga Y."/>
            <person name="Zwiers L.-H."/>
            <person name="Turgeon B."/>
            <person name="Goodwin S."/>
            <person name="Spatafora J."/>
            <person name="Crous P."/>
            <person name="Grigoriev I."/>
        </authorList>
    </citation>
    <scope>NUCLEOTIDE SEQUENCE</scope>
    <source>
        <strain evidence="1">CBS 133067</strain>
    </source>
</reference>
<evidence type="ECO:0000313" key="2">
    <source>
        <dbReference type="Proteomes" id="UP000799772"/>
    </source>
</evidence>
<organism evidence="1 2">
    <name type="scientific">Rhizodiscina lignyota</name>
    <dbReference type="NCBI Taxonomy" id="1504668"/>
    <lineage>
        <taxon>Eukaryota</taxon>
        <taxon>Fungi</taxon>
        <taxon>Dikarya</taxon>
        <taxon>Ascomycota</taxon>
        <taxon>Pezizomycotina</taxon>
        <taxon>Dothideomycetes</taxon>
        <taxon>Pleosporomycetidae</taxon>
        <taxon>Aulographales</taxon>
        <taxon>Rhizodiscinaceae</taxon>
        <taxon>Rhizodiscina</taxon>
    </lineage>
</organism>
<name>A0A9P4I5X4_9PEZI</name>
<keyword evidence="2" id="KW-1185">Reference proteome</keyword>
<gene>
    <name evidence="1" type="ORF">NA57DRAFT_17703</name>
</gene>
<dbReference type="Proteomes" id="UP000799772">
    <property type="component" value="Unassembled WGS sequence"/>
</dbReference>
<dbReference type="AlphaFoldDB" id="A0A9P4I5X4"/>